<reference evidence="12 13" key="1">
    <citation type="submission" date="2020-07" db="EMBL/GenBank/DDBJ databases">
        <title>Complete genome and description of Corynebacterium incognita strain Marseille-Q3630 sp. nov.</title>
        <authorList>
            <person name="Boxberger M."/>
        </authorList>
    </citation>
    <scope>NUCLEOTIDE SEQUENCE [LARGE SCALE GENOMIC DNA]</scope>
    <source>
        <strain evidence="12 13">Marseille-Q3630</strain>
    </source>
</reference>
<protein>
    <recommendedName>
        <fullName evidence="2">histidine kinase</fullName>
        <ecNumber evidence="2">2.7.13.3</ecNumber>
    </recommendedName>
</protein>
<gene>
    <name evidence="12" type="ORF">H0194_05990</name>
</gene>
<evidence type="ECO:0000256" key="1">
    <source>
        <dbReference type="ARBA" id="ARBA00000085"/>
    </source>
</evidence>
<dbReference type="Gene3D" id="1.20.5.1930">
    <property type="match status" value="1"/>
</dbReference>
<keyword evidence="4" id="KW-0808">Transferase</keyword>
<accession>A0A7G7CM46</accession>
<evidence type="ECO:0000256" key="5">
    <source>
        <dbReference type="ARBA" id="ARBA00022741"/>
    </source>
</evidence>
<dbReference type="InterPro" id="IPR036890">
    <property type="entry name" value="HATPase_C_sf"/>
</dbReference>
<evidence type="ECO:0000256" key="8">
    <source>
        <dbReference type="ARBA" id="ARBA00023012"/>
    </source>
</evidence>
<evidence type="ECO:0000256" key="3">
    <source>
        <dbReference type="ARBA" id="ARBA00022553"/>
    </source>
</evidence>
<feature type="transmembrane region" description="Helical" evidence="10">
    <location>
        <begin position="62"/>
        <end position="84"/>
    </location>
</feature>
<dbReference type="AlphaFoldDB" id="A0A7G7CM46"/>
<keyword evidence="10" id="KW-0472">Membrane</keyword>
<keyword evidence="13" id="KW-1185">Reference proteome</keyword>
<dbReference type="Proteomes" id="UP000515743">
    <property type="component" value="Chromosome"/>
</dbReference>
<comment type="catalytic activity">
    <reaction evidence="1">
        <text>ATP + protein L-histidine = ADP + protein N-phospho-L-histidine.</text>
        <dbReference type="EC" id="2.7.13.3"/>
    </reaction>
</comment>
<evidence type="ECO:0000313" key="12">
    <source>
        <dbReference type="EMBL" id="QNE88662.1"/>
    </source>
</evidence>
<dbReference type="GO" id="GO:0000155">
    <property type="term" value="F:phosphorelay sensor kinase activity"/>
    <property type="evidence" value="ECO:0007669"/>
    <property type="project" value="InterPro"/>
</dbReference>
<evidence type="ECO:0000313" key="13">
    <source>
        <dbReference type="Proteomes" id="UP000515743"/>
    </source>
</evidence>
<dbReference type="RefSeq" id="WP_185175052.1">
    <property type="nucleotide sequence ID" value="NZ_CP059404.1"/>
</dbReference>
<dbReference type="GO" id="GO:0016020">
    <property type="term" value="C:membrane"/>
    <property type="evidence" value="ECO:0007669"/>
    <property type="project" value="InterPro"/>
</dbReference>
<proteinExistence type="predicted"/>
<keyword evidence="10" id="KW-0812">Transmembrane</keyword>
<evidence type="ECO:0000259" key="11">
    <source>
        <dbReference type="Pfam" id="PF07730"/>
    </source>
</evidence>
<keyword evidence="9" id="KW-0175">Coiled coil</keyword>
<dbReference type="GO" id="GO:0005524">
    <property type="term" value="F:ATP binding"/>
    <property type="evidence" value="ECO:0007669"/>
    <property type="project" value="UniProtKB-KW"/>
</dbReference>
<keyword evidence="10" id="KW-1133">Transmembrane helix</keyword>
<keyword evidence="5" id="KW-0547">Nucleotide-binding</keyword>
<feature type="transmembrane region" description="Helical" evidence="10">
    <location>
        <begin position="28"/>
        <end position="47"/>
    </location>
</feature>
<sequence length="423" mass="46543">MVIRRWWKRHTLRAEINDRHGHSAYKRVFLLTAAIVGDSAALIYHFVAADRASVNEEWTDPILTAIAIIVLATLGSWLVLPLALRHVPREYDPAQSYPGSPATLIAAVAYLATAGLNPLRLSLAIVFISLTSRGSLRWSFTGTLVLTTSLLVRLYEPSFFDMPGPATAALLLLWSVFILPGLVFGLARANRRERQSKLLAQAQRAQEDITRLQDQARQEERDNIARNMHDSLSHRLSLISVYAGGLKYNTTLDPTTIQQSAATIQEEAEQAVQDLRSVLQTLRFDDRVDPRATLYDLVDRARASGARVALRFDDPATADTLDALPTILVHTLGYAVQEGLTNARKHAPGTKIIIDVATRPGGLTVTMSNRMPAQDTASPSGGYGLIGLDERARLVGADFTVDSSATDFSWTLTLPTHTMKKEK</sequence>
<dbReference type="CDD" id="cd16917">
    <property type="entry name" value="HATPase_UhpB-NarQ-NarX-like"/>
    <property type="match status" value="1"/>
</dbReference>
<dbReference type="Pfam" id="PF07730">
    <property type="entry name" value="HisKA_3"/>
    <property type="match status" value="1"/>
</dbReference>
<dbReference type="KEGG" id="cik:H0194_05990"/>
<feature type="transmembrane region" description="Helical" evidence="10">
    <location>
        <begin position="167"/>
        <end position="187"/>
    </location>
</feature>
<evidence type="ECO:0000256" key="2">
    <source>
        <dbReference type="ARBA" id="ARBA00012438"/>
    </source>
</evidence>
<feature type="transmembrane region" description="Helical" evidence="10">
    <location>
        <begin position="104"/>
        <end position="130"/>
    </location>
</feature>
<keyword evidence="8" id="KW-0902">Two-component regulatory system</keyword>
<dbReference type="EMBL" id="CP059404">
    <property type="protein sequence ID" value="QNE88662.1"/>
    <property type="molecule type" value="Genomic_DNA"/>
</dbReference>
<evidence type="ECO:0000256" key="10">
    <source>
        <dbReference type="SAM" id="Phobius"/>
    </source>
</evidence>
<dbReference type="InterPro" id="IPR050482">
    <property type="entry name" value="Sensor_HK_TwoCompSys"/>
</dbReference>
<dbReference type="SUPFAM" id="SSF55874">
    <property type="entry name" value="ATPase domain of HSP90 chaperone/DNA topoisomerase II/histidine kinase"/>
    <property type="match status" value="1"/>
</dbReference>
<evidence type="ECO:0000256" key="7">
    <source>
        <dbReference type="ARBA" id="ARBA00022840"/>
    </source>
</evidence>
<dbReference type="Gene3D" id="3.30.565.10">
    <property type="entry name" value="Histidine kinase-like ATPase, C-terminal domain"/>
    <property type="match status" value="1"/>
</dbReference>
<dbReference type="InterPro" id="IPR011712">
    <property type="entry name" value="Sig_transdc_His_kin_sub3_dim/P"/>
</dbReference>
<evidence type="ECO:0000256" key="4">
    <source>
        <dbReference type="ARBA" id="ARBA00022679"/>
    </source>
</evidence>
<keyword evidence="7" id="KW-0067">ATP-binding</keyword>
<dbReference type="GO" id="GO:0046983">
    <property type="term" value="F:protein dimerization activity"/>
    <property type="evidence" value="ECO:0007669"/>
    <property type="project" value="InterPro"/>
</dbReference>
<evidence type="ECO:0000256" key="6">
    <source>
        <dbReference type="ARBA" id="ARBA00022777"/>
    </source>
</evidence>
<dbReference type="PANTHER" id="PTHR24421">
    <property type="entry name" value="NITRATE/NITRITE SENSOR PROTEIN NARX-RELATED"/>
    <property type="match status" value="1"/>
</dbReference>
<evidence type="ECO:0000256" key="9">
    <source>
        <dbReference type="SAM" id="Coils"/>
    </source>
</evidence>
<feature type="domain" description="Signal transduction histidine kinase subgroup 3 dimerisation and phosphoacceptor" evidence="11">
    <location>
        <begin position="220"/>
        <end position="283"/>
    </location>
</feature>
<dbReference type="EC" id="2.7.13.3" evidence="2"/>
<feature type="coiled-coil region" evidence="9">
    <location>
        <begin position="195"/>
        <end position="222"/>
    </location>
</feature>
<organism evidence="12 13">
    <name type="scientific">Corynebacterium incognita</name>
    <dbReference type="NCBI Taxonomy" id="2754725"/>
    <lineage>
        <taxon>Bacteria</taxon>
        <taxon>Bacillati</taxon>
        <taxon>Actinomycetota</taxon>
        <taxon>Actinomycetes</taxon>
        <taxon>Mycobacteriales</taxon>
        <taxon>Corynebacteriaceae</taxon>
        <taxon>Corynebacterium</taxon>
    </lineage>
</organism>
<name>A0A7G7CM46_9CORY</name>
<dbReference type="PANTHER" id="PTHR24421:SF10">
    <property type="entry name" value="NITRATE_NITRITE SENSOR PROTEIN NARQ"/>
    <property type="match status" value="1"/>
</dbReference>
<keyword evidence="3" id="KW-0597">Phosphoprotein</keyword>
<keyword evidence="6" id="KW-0418">Kinase</keyword>